<proteinExistence type="predicted"/>
<protein>
    <submittedName>
        <fullName evidence="2">Uncharacterized protein</fullName>
    </submittedName>
</protein>
<evidence type="ECO:0000313" key="2">
    <source>
        <dbReference type="EMBL" id="JAE29692.1"/>
    </source>
</evidence>
<feature type="region of interest" description="Disordered" evidence="1">
    <location>
        <begin position="15"/>
        <end position="43"/>
    </location>
</feature>
<accession>A0A0A9GYV2</accession>
<dbReference type="EMBL" id="GBRH01168204">
    <property type="protein sequence ID" value="JAE29692.1"/>
    <property type="molecule type" value="Transcribed_RNA"/>
</dbReference>
<organism evidence="2">
    <name type="scientific">Arundo donax</name>
    <name type="common">Giant reed</name>
    <name type="synonym">Donax arundinaceus</name>
    <dbReference type="NCBI Taxonomy" id="35708"/>
    <lineage>
        <taxon>Eukaryota</taxon>
        <taxon>Viridiplantae</taxon>
        <taxon>Streptophyta</taxon>
        <taxon>Embryophyta</taxon>
        <taxon>Tracheophyta</taxon>
        <taxon>Spermatophyta</taxon>
        <taxon>Magnoliopsida</taxon>
        <taxon>Liliopsida</taxon>
        <taxon>Poales</taxon>
        <taxon>Poaceae</taxon>
        <taxon>PACMAD clade</taxon>
        <taxon>Arundinoideae</taxon>
        <taxon>Arundineae</taxon>
        <taxon>Arundo</taxon>
    </lineage>
</organism>
<dbReference type="AlphaFoldDB" id="A0A0A9GYV2"/>
<evidence type="ECO:0000256" key="1">
    <source>
        <dbReference type="SAM" id="MobiDB-lite"/>
    </source>
</evidence>
<reference evidence="2" key="2">
    <citation type="journal article" date="2015" name="Data Brief">
        <title>Shoot transcriptome of the giant reed, Arundo donax.</title>
        <authorList>
            <person name="Barrero R.A."/>
            <person name="Guerrero F.D."/>
            <person name="Moolhuijzen P."/>
            <person name="Goolsby J.A."/>
            <person name="Tidwell J."/>
            <person name="Bellgard S.E."/>
            <person name="Bellgard M.I."/>
        </authorList>
    </citation>
    <scope>NUCLEOTIDE SEQUENCE</scope>
    <source>
        <tissue evidence="2">Shoot tissue taken approximately 20 cm above the soil surface</tissue>
    </source>
</reference>
<reference evidence="2" key="1">
    <citation type="submission" date="2014-09" db="EMBL/GenBank/DDBJ databases">
        <authorList>
            <person name="Magalhaes I.L.F."/>
            <person name="Oliveira U."/>
            <person name="Santos F.R."/>
            <person name="Vidigal T.H.D.A."/>
            <person name="Brescovit A.D."/>
            <person name="Santos A.J."/>
        </authorList>
    </citation>
    <scope>NUCLEOTIDE SEQUENCE</scope>
    <source>
        <tissue evidence="2">Shoot tissue taken approximately 20 cm above the soil surface</tissue>
    </source>
</reference>
<sequence>MYRFTFFEMPRNCPSGTARRRPSVGRGSFSPRHLNRPRKEMPLNDSYKSAFRFGSKSSDNFLSSQCSELRLH</sequence>
<name>A0A0A9GYV2_ARUDO</name>